<evidence type="ECO:0000313" key="3">
    <source>
        <dbReference type="Proteomes" id="UP001177003"/>
    </source>
</evidence>
<feature type="compositionally biased region" description="Acidic residues" evidence="1">
    <location>
        <begin position="176"/>
        <end position="185"/>
    </location>
</feature>
<dbReference type="EMBL" id="OX465085">
    <property type="protein sequence ID" value="CAI9303088.1"/>
    <property type="molecule type" value="Genomic_DNA"/>
</dbReference>
<feature type="compositionally biased region" description="Basic and acidic residues" evidence="1">
    <location>
        <begin position="158"/>
        <end position="175"/>
    </location>
</feature>
<accession>A0AA36EPJ8</accession>
<dbReference type="AlphaFoldDB" id="A0AA36EPJ8"/>
<proteinExistence type="predicted"/>
<dbReference type="PANTHER" id="PTHR34427:SF5">
    <property type="entry name" value="DUF4283 DOMAIN-CONTAINING PROTEIN"/>
    <property type="match status" value="1"/>
</dbReference>
<dbReference type="PANTHER" id="PTHR34427">
    <property type="entry name" value="DUF4283 DOMAIN PROTEIN"/>
    <property type="match status" value="1"/>
</dbReference>
<name>A0AA36EPJ8_LACSI</name>
<protein>
    <recommendedName>
        <fullName evidence="4">DUF4283 domain-containing protein</fullName>
    </recommendedName>
</protein>
<keyword evidence="3" id="KW-1185">Reference proteome</keyword>
<organism evidence="2 3">
    <name type="scientific">Lactuca saligna</name>
    <name type="common">Willowleaf lettuce</name>
    <dbReference type="NCBI Taxonomy" id="75948"/>
    <lineage>
        <taxon>Eukaryota</taxon>
        <taxon>Viridiplantae</taxon>
        <taxon>Streptophyta</taxon>
        <taxon>Embryophyta</taxon>
        <taxon>Tracheophyta</taxon>
        <taxon>Spermatophyta</taxon>
        <taxon>Magnoliopsida</taxon>
        <taxon>eudicotyledons</taxon>
        <taxon>Gunneridae</taxon>
        <taxon>Pentapetalae</taxon>
        <taxon>asterids</taxon>
        <taxon>campanulids</taxon>
        <taxon>Asterales</taxon>
        <taxon>Asteraceae</taxon>
        <taxon>Cichorioideae</taxon>
        <taxon>Cichorieae</taxon>
        <taxon>Lactucinae</taxon>
        <taxon>Lactuca</taxon>
    </lineage>
</organism>
<sequence length="214" mass="24426">MNLPTRIRLGHSSAYGMKYLGGLLVGIQFRSEGDVGEFLKNENYWREWFRETKLGNSYDALPGRIAWLKIISLPLHMWTEGNFERIAGTVGKVLSPSEISMRLQDVSCGKICVLTKRKIRINKEVEVEFNKNILKVGISEVDFKWSPFPSGNWSMDDYGGHDRSGDLENLEKNEDSNSEDEDEGILETNISSGWKPTNGGLPEDELERRRIPTW</sequence>
<feature type="region of interest" description="Disordered" evidence="1">
    <location>
        <begin position="156"/>
        <end position="214"/>
    </location>
</feature>
<gene>
    <name evidence="2" type="ORF">LSALG_LOCUS41551</name>
</gene>
<reference evidence="2" key="1">
    <citation type="submission" date="2023-04" db="EMBL/GenBank/DDBJ databases">
        <authorList>
            <person name="Vijverberg K."/>
            <person name="Xiong W."/>
            <person name="Schranz E."/>
        </authorList>
    </citation>
    <scope>NUCLEOTIDE SEQUENCE</scope>
</reference>
<evidence type="ECO:0000256" key="1">
    <source>
        <dbReference type="SAM" id="MobiDB-lite"/>
    </source>
</evidence>
<evidence type="ECO:0008006" key="4">
    <source>
        <dbReference type="Google" id="ProtNLM"/>
    </source>
</evidence>
<evidence type="ECO:0000313" key="2">
    <source>
        <dbReference type="EMBL" id="CAI9303088.1"/>
    </source>
</evidence>
<dbReference type="Proteomes" id="UP001177003">
    <property type="component" value="Chromosome 9"/>
</dbReference>